<dbReference type="VEuPathDB" id="FungiDB:jhhlp_006681"/>
<dbReference type="InterPro" id="IPR029063">
    <property type="entry name" value="SAM-dependent_MTases_sf"/>
</dbReference>
<gene>
    <name evidence="1" type="ORF">jhhlp_006681</name>
</gene>
<dbReference type="GO" id="GO:0008757">
    <property type="term" value="F:S-adenosylmethionine-dependent methyltransferase activity"/>
    <property type="evidence" value="ECO:0007669"/>
    <property type="project" value="UniProtKB-ARBA"/>
</dbReference>
<dbReference type="EMBL" id="NLAX01000701">
    <property type="protein sequence ID" value="PKS08069.1"/>
    <property type="molecule type" value="Genomic_DNA"/>
</dbReference>
<dbReference type="InterPro" id="IPR019410">
    <property type="entry name" value="Methyltransf_16"/>
</dbReference>
<evidence type="ECO:0000313" key="2">
    <source>
        <dbReference type="Proteomes" id="UP000233524"/>
    </source>
</evidence>
<dbReference type="PANTHER" id="PTHR14614:SF147">
    <property type="entry name" value="S-ADENOSYLMETHIONINE-DEPENDENT METHYLTRANSFERASE OF THE SEVEN BETA-STRAND FAMILY"/>
    <property type="match status" value="1"/>
</dbReference>
<name>A0A2N3N6K0_9PEZI</name>
<dbReference type="Pfam" id="PF10294">
    <property type="entry name" value="Methyltransf_16"/>
    <property type="match status" value="1"/>
</dbReference>
<dbReference type="PANTHER" id="PTHR14614">
    <property type="entry name" value="HEPATOCELLULAR CARCINOMA-ASSOCIATED ANTIGEN"/>
    <property type="match status" value="1"/>
</dbReference>
<keyword evidence="2" id="KW-1185">Reference proteome</keyword>
<dbReference type="SUPFAM" id="SSF53335">
    <property type="entry name" value="S-adenosyl-L-methionine-dependent methyltransferases"/>
    <property type="match status" value="1"/>
</dbReference>
<dbReference type="Gene3D" id="3.40.50.150">
    <property type="entry name" value="Vaccinia Virus protein VP39"/>
    <property type="match status" value="1"/>
</dbReference>
<organism evidence="1 2">
    <name type="scientific">Lomentospora prolificans</name>
    <dbReference type="NCBI Taxonomy" id="41688"/>
    <lineage>
        <taxon>Eukaryota</taxon>
        <taxon>Fungi</taxon>
        <taxon>Dikarya</taxon>
        <taxon>Ascomycota</taxon>
        <taxon>Pezizomycotina</taxon>
        <taxon>Sordariomycetes</taxon>
        <taxon>Hypocreomycetidae</taxon>
        <taxon>Microascales</taxon>
        <taxon>Microascaceae</taxon>
        <taxon>Lomentospora</taxon>
    </lineage>
</organism>
<dbReference type="CDD" id="cd02440">
    <property type="entry name" value="AdoMet_MTases"/>
    <property type="match status" value="1"/>
</dbReference>
<evidence type="ECO:0008006" key="3">
    <source>
        <dbReference type="Google" id="ProtNLM"/>
    </source>
</evidence>
<evidence type="ECO:0000313" key="1">
    <source>
        <dbReference type="EMBL" id="PKS08069.1"/>
    </source>
</evidence>
<dbReference type="STRING" id="41688.A0A2N3N6K0"/>
<reference evidence="1 2" key="1">
    <citation type="journal article" date="2017" name="G3 (Bethesda)">
        <title>First Draft Genome Sequence of the Pathogenic Fungus Lomentospora prolificans (Formerly Scedosporium prolificans).</title>
        <authorList>
            <person name="Luo R."/>
            <person name="Zimin A."/>
            <person name="Workman R."/>
            <person name="Fan Y."/>
            <person name="Pertea G."/>
            <person name="Grossman N."/>
            <person name="Wear M.P."/>
            <person name="Jia B."/>
            <person name="Miller H."/>
            <person name="Casadevall A."/>
            <person name="Timp W."/>
            <person name="Zhang S.X."/>
            <person name="Salzberg S.L."/>
        </authorList>
    </citation>
    <scope>NUCLEOTIDE SEQUENCE [LARGE SCALE GENOMIC DNA]</scope>
    <source>
        <strain evidence="1 2">JHH-5317</strain>
    </source>
</reference>
<dbReference type="Proteomes" id="UP000233524">
    <property type="component" value="Unassembled WGS sequence"/>
</dbReference>
<proteinExistence type="predicted"/>
<comment type="caution">
    <text evidence="1">The sequence shown here is derived from an EMBL/GenBank/DDBJ whole genome shotgun (WGS) entry which is preliminary data.</text>
</comment>
<accession>A0A2N3N6K0</accession>
<sequence>MKPAKTLLPPSSSLPPLRAVGGLTEKQILVALDNLSAIYCPLPVPVSLNLGSFPRIISGSSSPPTDSGYASEIDTSKTCASKEETLTRLRADAFERDFAERWLSGFIGRADTLLCDFAEDARQYVIDQAACILEALFATSASDDQLDGGLDDDFVHEFSFHLALPDREPTAEPINIKLRDRLAGRNNDDHEDVGLQVWGASIILSRLLCASPSAFDLTEDYLGPSPRIIELGAGTGLASLVLSSILPRLGFLYPRVISTDYHPQVLENLHSNVDLNGLATETALLDWANPAFEAPLDKPADMLIAADVVYGPEHASLLRNCASRFLAPHGVFWLLISVRENGKFNGISSTVKAAFSSDESPASQEGRVLRILHSQELEKRKGIGREDESGYLLFRIGWVEKTQI</sequence>
<dbReference type="AlphaFoldDB" id="A0A2N3N6K0"/>
<protein>
    <recommendedName>
        <fullName evidence="3">Methyltransferase domain-containing protein</fullName>
    </recommendedName>
</protein>
<dbReference type="OrthoDB" id="433955at2759"/>
<dbReference type="InParanoid" id="A0A2N3N6K0"/>